<dbReference type="Gene3D" id="2.60.200.20">
    <property type="match status" value="1"/>
</dbReference>
<comment type="caution">
    <text evidence="4">The sequence shown here is derived from an EMBL/GenBank/DDBJ whole genome shotgun (WGS) entry which is preliminary data.</text>
</comment>
<dbReference type="InterPro" id="IPR008984">
    <property type="entry name" value="SMAD_FHA_dom_sf"/>
</dbReference>
<dbReference type="InterPro" id="IPR000253">
    <property type="entry name" value="FHA_dom"/>
</dbReference>
<evidence type="ECO:0000313" key="5">
    <source>
        <dbReference type="Proteomes" id="UP000317893"/>
    </source>
</evidence>
<feature type="region of interest" description="Disordered" evidence="2">
    <location>
        <begin position="42"/>
        <end position="86"/>
    </location>
</feature>
<dbReference type="RefSeq" id="WP_141847843.1">
    <property type="nucleotide sequence ID" value="NZ_BAAAPR010000004.1"/>
</dbReference>
<gene>
    <name evidence="4" type="ORF">FB458_1397</name>
</gene>
<evidence type="ECO:0000256" key="1">
    <source>
        <dbReference type="ARBA" id="ARBA00022553"/>
    </source>
</evidence>
<dbReference type="AlphaFoldDB" id="A0A542DYY5"/>
<sequence>MSELTLTLLRLGLLVLLWLFVFGVASVLRSDLYGTRVSRRVLPSRGGRSADPAPSRAEARPEPRPERKPEARKEKSERRGPRLPTQLVVTEGQLAGTSLPLGRSGVLVGRAPECTLVLDDEFASGRHARIFPRPEGWFVEDLGSRNGTFLGGSAVTGAVPVTVGSVLRIGRTTIELRG</sequence>
<dbReference type="SUPFAM" id="SSF49879">
    <property type="entry name" value="SMAD/FHA domain"/>
    <property type="match status" value="1"/>
</dbReference>
<evidence type="ECO:0000259" key="3">
    <source>
        <dbReference type="PROSITE" id="PS50006"/>
    </source>
</evidence>
<keyword evidence="1" id="KW-0597">Phosphoprotein</keyword>
<name>A0A542DYY5_9MICO</name>
<feature type="compositionally biased region" description="Basic and acidic residues" evidence="2">
    <location>
        <begin position="57"/>
        <end position="80"/>
    </location>
</feature>
<organism evidence="4 5">
    <name type="scientific">Lapillicoccus jejuensis</name>
    <dbReference type="NCBI Taxonomy" id="402171"/>
    <lineage>
        <taxon>Bacteria</taxon>
        <taxon>Bacillati</taxon>
        <taxon>Actinomycetota</taxon>
        <taxon>Actinomycetes</taxon>
        <taxon>Micrococcales</taxon>
        <taxon>Intrasporangiaceae</taxon>
        <taxon>Lapillicoccus</taxon>
    </lineage>
</organism>
<keyword evidence="5" id="KW-1185">Reference proteome</keyword>
<reference evidence="4 5" key="1">
    <citation type="submission" date="2019-06" db="EMBL/GenBank/DDBJ databases">
        <title>Sequencing the genomes of 1000 actinobacteria strains.</title>
        <authorList>
            <person name="Klenk H.-P."/>
        </authorList>
    </citation>
    <scope>NUCLEOTIDE SEQUENCE [LARGE SCALE GENOMIC DNA]</scope>
    <source>
        <strain evidence="4 5">DSM 18607</strain>
    </source>
</reference>
<dbReference type="OrthoDB" id="277520at2"/>
<feature type="domain" description="FHA" evidence="3">
    <location>
        <begin position="106"/>
        <end position="155"/>
    </location>
</feature>
<dbReference type="SMART" id="SM00240">
    <property type="entry name" value="FHA"/>
    <property type="match status" value="1"/>
</dbReference>
<evidence type="ECO:0000313" key="4">
    <source>
        <dbReference type="EMBL" id="TQJ08311.1"/>
    </source>
</evidence>
<proteinExistence type="predicted"/>
<dbReference type="Proteomes" id="UP000317893">
    <property type="component" value="Unassembled WGS sequence"/>
</dbReference>
<evidence type="ECO:0000256" key="2">
    <source>
        <dbReference type="SAM" id="MobiDB-lite"/>
    </source>
</evidence>
<dbReference type="PROSITE" id="PS50006">
    <property type="entry name" value="FHA_DOMAIN"/>
    <property type="match status" value="1"/>
</dbReference>
<protein>
    <submittedName>
        <fullName evidence="4">PSer/pThr/pTyr-binding forkhead associated (FHA) protein</fullName>
    </submittedName>
</protein>
<accession>A0A542DYY5</accession>
<dbReference type="Pfam" id="PF00498">
    <property type="entry name" value="FHA"/>
    <property type="match status" value="1"/>
</dbReference>
<dbReference type="PANTHER" id="PTHR23308">
    <property type="entry name" value="NUCLEAR INHIBITOR OF PROTEIN PHOSPHATASE-1"/>
    <property type="match status" value="1"/>
</dbReference>
<dbReference type="EMBL" id="VFMN01000001">
    <property type="protein sequence ID" value="TQJ08311.1"/>
    <property type="molecule type" value="Genomic_DNA"/>
</dbReference>
<dbReference type="InterPro" id="IPR050923">
    <property type="entry name" value="Cell_Proc_Reg/RNA_Proc"/>
</dbReference>